<sequence length="256" mass="26632">MNLKSFTISAMLLTIGAAIPAQAENLDHVQQLIATKQCQSCDLSGAGLVLARLTGANLNQANLAGANLSQAVLSGANLSGANLAGASLYGADLSGAKLAGADLSGADLRGAFLSGADLTGVQMTNAALQGAIGLPPTVGDPEDFYRWALDATKQHNYEKAIAHFNQVIIRKSDHAMAYFGRAIARLELGDKDGAVQDSEFASTLFSQQGQKENAEAAQKLVQSIKNPPKERKESNGGLGQSLISVVGGLLQLLLFR</sequence>
<dbReference type="Pfam" id="PF00805">
    <property type="entry name" value="Pentapeptide"/>
    <property type="match status" value="1"/>
</dbReference>
<dbReference type="AlphaFoldDB" id="A0A2T1DL47"/>
<evidence type="ECO:0000313" key="2">
    <source>
        <dbReference type="EMBL" id="PSB21203.1"/>
    </source>
</evidence>
<accession>A0A2T1DL47</accession>
<dbReference type="PANTHER" id="PTHR47200">
    <property type="entry name" value="THYLAKOID LUMENAL 15 KDA PROTEIN 1, CHLOROPLASTIC"/>
    <property type="match status" value="1"/>
</dbReference>
<dbReference type="InterPro" id="IPR001646">
    <property type="entry name" value="5peptide_repeat"/>
</dbReference>
<reference evidence="2 3" key="2">
    <citation type="submission" date="2018-03" db="EMBL/GenBank/DDBJ databases">
        <title>The ancient ancestry and fast evolution of plastids.</title>
        <authorList>
            <person name="Moore K.R."/>
            <person name="Magnabosco C."/>
            <person name="Momper L."/>
            <person name="Gold D.A."/>
            <person name="Bosak T."/>
            <person name="Fournier G.P."/>
        </authorList>
    </citation>
    <scope>NUCLEOTIDE SEQUENCE [LARGE SCALE GENOMIC DNA]</scope>
    <source>
        <strain evidence="2 3">ULC007</strain>
    </source>
</reference>
<dbReference type="SUPFAM" id="SSF141571">
    <property type="entry name" value="Pentapeptide repeat-like"/>
    <property type="match status" value="1"/>
</dbReference>
<proteinExistence type="predicted"/>
<organism evidence="2 3">
    <name type="scientific">Phormidesmis priestleyi ULC007</name>
    <dbReference type="NCBI Taxonomy" id="1920490"/>
    <lineage>
        <taxon>Bacteria</taxon>
        <taxon>Bacillati</taxon>
        <taxon>Cyanobacteriota</taxon>
        <taxon>Cyanophyceae</taxon>
        <taxon>Leptolyngbyales</taxon>
        <taxon>Leptolyngbyaceae</taxon>
        <taxon>Phormidesmis</taxon>
    </lineage>
</organism>
<dbReference type="InterPro" id="IPR011990">
    <property type="entry name" value="TPR-like_helical_dom_sf"/>
</dbReference>
<dbReference type="OrthoDB" id="481042at2"/>
<dbReference type="STRING" id="1920490.GCA_001895925_02206"/>
<feature type="signal peptide" evidence="1">
    <location>
        <begin position="1"/>
        <end position="23"/>
    </location>
</feature>
<comment type="caution">
    <text evidence="2">The sequence shown here is derived from an EMBL/GenBank/DDBJ whole genome shotgun (WGS) entry which is preliminary data.</text>
</comment>
<dbReference type="Gene3D" id="2.160.20.80">
    <property type="entry name" value="E3 ubiquitin-protein ligase SopA"/>
    <property type="match status" value="1"/>
</dbReference>
<reference evidence="2 3" key="1">
    <citation type="submission" date="2018-02" db="EMBL/GenBank/DDBJ databases">
        <authorList>
            <person name="Cohen D.B."/>
            <person name="Kent A.D."/>
        </authorList>
    </citation>
    <scope>NUCLEOTIDE SEQUENCE [LARGE SCALE GENOMIC DNA]</scope>
    <source>
        <strain evidence="2 3">ULC007</strain>
    </source>
</reference>
<name>A0A2T1DL47_9CYAN</name>
<dbReference type="PANTHER" id="PTHR47200:SF2">
    <property type="entry name" value="THYLAKOID LUMENAL 15 KDA PROTEIN 1, CHLOROPLASTIC"/>
    <property type="match status" value="1"/>
</dbReference>
<gene>
    <name evidence="2" type="ORF">C7B65_04520</name>
</gene>
<keyword evidence="3" id="KW-1185">Reference proteome</keyword>
<evidence type="ECO:0000313" key="3">
    <source>
        <dbReference type="Proteomes" id="UP000238634"/>
    </source>
</evidence>
<feature type="chain" id="PRO_5015742512" evidence="1">
    <location>
        <begin position="24"/>
        <end position="256"/>
    </location>
</feature>
<protein>
    <submittedName>
        <fullName evidence="2">Pentapeptide repeat-containing protein</fullName>
    </submittedName>
</protein>
<dbReference type="SUPFAM" id="SSF48452">
    <property type="entry name" value="TPR-like"/>
    <property type="match status" value="1"/>
</dbReference>
<dbReference type="EMBL" id="PVWG01000003">
    <property type="protein sequence ID" value="PSB21203.1"/>
    <property type="molecule type" value="Genomic_DNA"/>
</dbReference>
<dbReference type="InterPro" id="IPR044213">
    <property type="entry name" value="At2g44920-like"/>
</dbReference>
<dbReference type="SMART" id="SM00028">
    <property type="entry name" value="TPR"/>
    <property type="match status" value="2"/>
</dbReference>
<dbReference type="Gene3D" id="1.25.40.10">
    <property type="entry name" value="Tetratricopeptide repeat domain"/>
    <property type="match status" value="1"/>
</dbReference>
<dbReference type="Proteomes" id="UP000238634">
    <property type="component" value="Unassembled WGS sequence"/>
</dbReference>
<dbReference type="InterPro" id="IPR019734">
    <property type="entry name" value="TPR_rpt"/>
</dbReference>
<dbReference type="Pfam" id="PF13432">
    <property type="entry name" value="TPR_16"/>
    <property type="match status" value="1"/>
</dbReference>
<keyword evidence="1" id="KW-0732">Signal</keyword>
<dbReference type="RefSeq" id="WP_073069856.1">
    <property type="nucleotide sequence ID" value="NZ_MPPI01000004.1"/>
</dbReference>
<evidence type="ECO:0000256" key="1">
    <source>
        <dbReference type="SAM" id="SignalP"/>
    </source>
</evidence>